<dbReference type="PROSITE" id="PS51918">
    <property type="entry name" value="RADICAL_SAM"/>
    <property type="match status" value="1"/>
</dbReference>
<feature type="domain" description="Radical SAM core" evidence="8">
    <location>
        <begin position="71"/>
        <end position="292"/>
    </location>
</feature>
<dbReference type="GO" id="GO:0051539">
    <property type="term" value="F:4 iron, 4 sulfur cluster binding"/>
    <property type="evidence" value="ECO:0007669"/>
    <property type="project" value="UniProtKB-KW"/>
</dbReference>
<feature type="binding site" evidence="7">
    <location>
        <position position="86"/>
    </location>
    <ligand>
        <name>[4Fe-4S] cluster</name>
        <dbReference type="ChEBI" id="CHEBI:49883"/>
        <note>4Fe-4S-S-AdoMet</note>
    </ligand>
</feature>
<dbReference type="SFLD" id="SFLDG01101">
    <property type="entry name" value="Uncharacterised_Radical_SAM_Su"/>
    <property type="match status" value="1"/>
</dbReference>
<dbReference type="InterPro" id="IPR016431">
    <property type="entry name" value="Pyrv-formate_lyase-activ_prd"/>
</dbReference>
<dbReference type="GO" id="GO:0003824">
    <property type="term" value="F:catalytic activity"/>
    <property type="evidence" value="ECO:0007669"/>
    <property type="project" value="InterPro"/>
</dbReference>
<dbReference type="InterPro" id="IPR013785">
    <property type="entry name" value="Aldolase_TIM"/>
</dbReference>
<evidence type="ECO:0000256" key="1">
    <source>
        <dbReference type="ARBA" id="ARBA00022485"/>
    </source>
</evidence>
<dbReference type="PIRSF" id="PIRSF004869">
    <property type="entry name" value="PflX_prd"/>
    <property type="match status" value="1"/>
</dbReference>
<evidence type="ECO:0000256" key="4">
    <source>
        <dbReference type="ARBA" id="ARBA00022723"/>
    </source>
</evidence>
<dbReference type="InterPro" id="IPR027596">
    <property type="entry name" value="AmmeMemoSam_rS"/>
</dbReference>
<dbReference type="KEGG" id="tvl:FAZ95_17220"/>
<dbReference type="Proteomes" id="UP000298656">
    <property type="component" value="Chromosome 1"/>
</dbReference>
<keyword evidence="1" id="KW-0004">4Fe-4S</keyword>
<dbReference type="CDD" id="cd01335">
    <property type="entry name" value="Radical_SAM"/>
    <property type="match status" value="1"/>
</dbReference>
<name>A0A4P8IP44_9BURK</name>
<dbReference type="InterPro" id="IPR034457">
    <property type="entry name" value="Organic_radical-activating"/>
</dbReference>
<keyword evidence="10" id="KW-1185">Reference proteome</keyword>
<reference evidence="9 10" key="1">
    <citation type="submission" date="2019-05" db="EMBL/GenBank/DDBJ databases">
        <title>Burkholderia sp. DHOD12, isolated from subtropical forest soil.</title>
        <authorList>
            <person name="Gao Z.-H."/>
            <person name="Qiu L.-H."/>
        </authorList>
    </citation>
    <scope>NUCLEOTIDE SEQUENCE [LARGE SCALE GENOMIC DNA]</scope>
    <source>
        <strain evidence="9 10">DHOD12</strain>
    </source>
</reference>
<evidence type="ECO:0000259" key="8">
    <source>
        <dbReference type="PROSITE" id="PS51918"/>
    </source>
</evidence>
<organism evidence="9 10">
    <name type="scientific">Trinickia violacea</name>
    <dbReference type="NCBI Taxonomy" id="2571746"/>
    <lineage>
        <taxon>Bacteria</taxon>
        <taxon>Pseudomonadati</taxon>
        <taxon>Pseudomonadota</taxon>
        <taxon>Betaproteobacteria</taxon>
        <taxon>Burkholderiales</taxon>
        <taxon>Burkholderiaceae</taxon>
        <taxon>Trinickia</taxon>
    </lineage>
</organism>
<comment type="cofactor">
    <cofactor evidence="7">
        <name>[4Fe-4S] cluster</name>
        <dbReference type="ChEBI" id="CHEBI:49883"/>
    </cofactor>
    <text evidence="7">Binds 1 [4Fe-4S] cluster. The cluster is coordinated with 3 cysteines and an exchangeable S-adenosyl-L-methionine.</text>
</comment>
<keyword evidence="2" id="KW-0313">Glucose metabolism</keyword>
<dbReference type="OrthoDB" id="9778883at2"/>
<dbReference type="SFLD" id="SFLDS00029">
    <property type="entry name" value="Radical_SAM"/>
    <property type="match status" value="1"/>
</dbReference>
<keyword evidence="4 7" id="KW-0479">Metal-binding</keyword>
<keyword evidence="6 7" id="KW-0411">Iron-sulfur</keyword>
<dbReference type="InterPro" id="IPR058240">
    <property type="entry name" value="rSAM_sf"/>
</dbReference>
<feature type="binding site" evidence="7">
    <location>
        <position position="90"/>
    </location>
    <ligand>
        <name>[4Fe-4S] cluster</name>
        <dbReference type="ChEBI" id="CHEBI:49883"/>
        <note>4Fe-4S-S-AdoMet</note>
    </ligand>
</feature>
<dbReference type="EMBL" id="CP040077">
    <property type="protein sequence ID" value="QCP50742.1"/>
    <property type="molecule type" value="Genomic_DNA"/>
</dbReference>
<dbReference type="GO" id="GO:0006006">
    <property type="term" value="P:glucose metabolic process"/>
    <property type="evidence" value="ECO:0007669"/>
    <property type="project" value="UniProtKB-KW"/>
</dbReference>
<protein>
    <submittedName>
        <fullName evidence="9">AmmeMemoRadiSam system radical SAM enzyme</fullName>
    </submittedName>
</protein>
<proteinExistence type="predicted"/>
<evidence type="ECO:0000313" key="10">
    <source>
        <dbReference type="Proteomes" id="UP000298656"/>
    </source>
</evidence>
<feature type="binding site" evidence="7">
    <location>
        <position position="93"/>
    </location>
    <ligand>
        <name>[4Fe-4S] cluster</name>
        <dbReference type="ChEBI" id="CHEBI:49883"/>
        <note>4Fe-4S-S-AdoMet</note>
    </ligand>
</feature>
<dbReference type="InterPro" id="IPR007197">
    <property type="entry name" value="rSAM"/>
</dbReference>
<accession>A0A4P8IP44</accession>
<dbReference type="AlphaFoldDB" id="A0A4P8IP44"/>
<evidence type="ECO:0000256" key="5">
    <source>
        <dbReference type="ARBA" id="ARBA00023004"/>
    </source>
</evidence>
<evidence type="ECO:0000256" key="2">
    <source>
        <dbReference type="ARBA" id="ARBA00022526"/>
    </source>
</evidence>
<sequence>MKDTSYPGRYWHFLNDGRIECDLCPRNCRLHDGQRGACFVRQRIDDGMILTTYGRSSGFCIDPIEKKPLNHFYPGTSVLSFGTAGCNLACKFCQNWDISKSREMDTLADAATPEAIAEAAEACGCKSVAFTYNDPVIFAEYAMDVADACHARGIMAVAVTAGYMGAEARRDFYATMDAANVDLKAFTDDFYFRVTGGRLAPVLETLRYLRHETGVWLEITTLLIPGKNDSDAEIRAEAQWLVKELGDDVPLHFTAFHPDYKMTDVPPTPAATLTRARTIALAEGLQYVYTGNVHDIGGGTTFCPACGAALIVRDWYRIDDYRLTAEGHCPSCGTPVAGRFAQFSRPFGARRIPIRIDM</sequence>
<dbReference type="NCBIfam" id="TIGR04337">
    <property type="entry name" value="AmmeMemoSam_rS"/>
    <property type="match status" value="1"/>
</dbReference>
<evidence type="ECO:0000256" key="3">
    <source>
        <dbReference type="ARBA" id="ARBA00022691"/>
    </source>
</evidence>
<keyword evidence="3 7" id="KW-0949">S-adenosyl-L-methionine</keyword>
<dbReference type="PANTHER" id="PTHR30352">
    <property type="entry name" value="PYRUVATE FORMATE-LYASE-ACTIVATING ENZYME"/>
    <property type="match status" value="1"/>
</dbReference>
<evidence type="ECO:0000256" key="7">
    <source>
        <dbReference type="PIRSR" id="PIRSR004869-50"/>
    </source>
</evidence>
<gene>
    <name evidence="9" type="primary">amrS</name>
    <name evidence="9" type="ORF">FAZ95_17220</name>
</gene>
<keyword evidence="5 7" id="KW-0408">Iron</keyword>
<dbReference type="PANTHER" id="PTHR30352:SF5">
    <property type="entry name" value="PYRUVATE FORMATE-LYASE 1-ACTIVATING ENZYME"/>
    <property type="match status" value="1"/>
</dbReference>
<evidence type="ECO:0000256" key="6">
    <source>
        <dbReference type="ARBA" id="ARBA00023014"/>
    </source>
</evidence>
<dbReference type="SUPFAM" id="SSF102114">
    <property type="entry name" value="Radical SAM enzymes"/>
    <property type="match status" value="1"/>
</dbReference>
<dbReference type="Gene3D" id="3.20.20.70">
    <property type="entry name" value="Aldolase class I"/>
    <property type="match status" value="1"/>
</dbReference>
<dbReference type="Pfam" id="PF04055">
    <property type="entry name" value="Radical_SAM"/>
    <property type="match status" value="1"/>
</dbReference>
<keyword evidence="2" id="KW-0119">Carbohydrate metabolism</keyword>
<dbReference type="GO" id="GO:0046872">
    <property type="term" value="F:metal ion binding"/>
    <property type="evidence" value="ECO:0007669"/>
    <property type="project" value="UniProtKB-KW"/>
</dbReference>
<dbReference type="RefSeq" id="WP_137333553.1">
    <property type="nucleotide sequence ID" value="NZ_CP040077.1"/>
</dbReference>
<evidence type="ECO:0000313" key="9">
    <source>
        <dbReference type="EMBL" id="QCP50742.1"/>
    </source>
</evidence>